<dbReference type="InterPro" id="IPR000577">
    <property type="entry name" value="Carb_kinase_FGGY"/>
</dbReference>
<reference evidence="10 11" key="1">
    <citation type="submission" date="2018-09" db="EMBL/GenBank/DDBJ databases">
        <title>Discovery and Ecogenomic Context for Candidatus Cryosericales, a Global Caldiserica Order Active in Thawing Permafrost.</title>
        <authorList>
            <person name="Martinez M.A."/>
            <person name="Woodcroft B.J."/>
            <person name="Ignacio Espinoza J.C."/>
            <person name="Zayed A."/>
            <person name="Singleton C.M."/>
            <person name="Boyd J."/>
            <person name="Li Y.-F."/>
            <person name="Purvine S."/>
            <person name="Maughan H."/>
            <person name="Hodgkins S.B."/>
            <person name="Anderson D."/>
            <person name="Sederholm M."/>
            <person name="Temperton B."/>
            <person name="Saleska S.R."/>
            <person name="Tyson G.W."/>
            <person name="Rich V.I."/>
        </authorList>
    </citation>
    <scope>NUCLEOTIDE SEQUENCE [LARGE SCALE GENOMIC DNA]</scope>
    <source>
        <strain evidence="10 11">SMC7</strain>
    </source>
</reference>
<dbReference type="EMBL" id="QXIS01000035">
    <property type="protein sequence ID" value="RIE05573.1"/>
    <property type="molecule type" value="Genomic_DNA"/>
</dbReference>
<comment type="function">
    <text evidence="6">Catalyzes the phosphorylation of D-xylulose to D-xylulose 5-phosphate.</text>
</comment>
<keyword evidence="6 7" id="KW-0119">Carbohydrate metabolism</keyword>
<dbReference type="PANTHER" id="PTHR43095">
    <property type="entry name" value="SUGAR KINASE"/>
    <property type="match status" value="1"/>
</dbReference>
<dbReference type="Pfam" id="PF02782">
    <property type="entry name" value="FGGY_C"/>
    <property type="match status" value="1"/>
</dbReference>
<evidence type="ECO:0000256" key="2">
    <source>
        <dbReference type="ARBA" id="ARBA00022679"/>
    </source>
</evidence>
<dbReference type="Gene3D" id="3.30.420.40">
    <property type="match status" value="2"/>
</dbReference>
<accession>A0A398CSP7</accession>
<evidence type="ECO:0000256" key="6">
    <source>
        <dbReference type="HAMAP-Rule" id="MF_02220"/>
    </source>
</evidence>
<dbReference type="InterPro" id="IPR043129">
    <property type="entry name" value="ATPase_NBD"/>
</dbReference>
<dbReference type="EC" id="2.7.1.17" evidence="6 7"/>
<dbReference type="CDD" id="cd07808">
    <property type="entry name" value="ASKHA_NBD_FGGY_EcXK-like"/>
    <property type="match status" value="1"/>
</dbReference>
<evidence type="ECO:0000313" key="10">
    <source>
        <dbReference type="EMBL" id="RIE05573.1"/>
    </source>
</evidence>
<dbReference type="GO" id="GO:0005524">
    <property type="term" value="F:ATP binding"/>
    <property type="evidence" value="ECO:0007669"/>
    <property type="project" value="UniProtKB-UniRule"/>
</dbReference>
<keyword evidence="3 6" id="KW-0547">Nucleotide-binding</keyword>
<evidence type="ECO:0000259" key="9">
    <source>
        <dbReference type="Pfam" id="PF02782"/>
    </source>
</evidence>
<dbReference type="InterPro" id="IPR018485">
    <property type="entry name" value="FGGY_C"/>
</dbReference>
<dbReference type="GO" id="GO:0005998">
    <property type="term" value="P:xylulose catabolic process"/>
    <property type="evidence" value="ECO:0007669"/>
    <property type="project" value="UniProtKB-UniRule"/>
</dbReference>
<comment type="caution">
    <text evidence="10">The sequence shown here is derived from an EMBL/GenBank/DDBJ whole genome shotgun (WGS) entry which is preliminary data.</text>
</comment>
<keyword evidence="5 6" id="KW-0067">ATP-binding</keyword>
<dbReference type="AlphaFoldDB" id="A0A398CSP7"/>
<dbReference type="InterPro" id="IPR050406">
    <property type="entry name" value="FGGY_Carb_Kinase"/>
</dbReference>
<evidence type="ECO:0000256" key="7">
    <source>
        <dbReference type="RuleBase" id="RU364073"/>
    </source>
</evidence>
<dbReference type="InterPro" id="IPR018484">
    <property type="entry name" value="FGGY_N"/>
</dbReference>
<feature type="site" description="Important for activity" evidence="6">
    <location>
        <position position="9"/>
    </location>
</feature>
<keyword evidence="4 6" id="KW-0418">Kinase</keyword>
<sequence>MKECIIGIDAGTASVKGLLVDASGTIVATASAPIHLSTPRPGWAEQSPEDWWKATIQVLDTLTVDRNLEILAVSISGQMHSLVPLDAAGDVVRPAILWCDQRTQHECDELTEACGGEQEVIKVFGNPVLTGFTAPKLLWLRANEPDNFARIARFCLPKDYLVLKLTGRLAIEASDASGTSLYRVREGVWDDHILDVLTVRRSMLPDLVGVGSVIGAITCPDLPRLNGVPVVAGGADNAASAFGCGVEKPGDTVVSLGTSGTVVAVTATPNPDLTGRVHLFSHVTKDCYYHMAVILSAAGALDWFRQRFAQNLSYGRIEEMVGQSPVGSNGVLFLPYLNGERTPHRDPDARGVLYGMSSFNSQGDMLRAVHEGVVFALREGAESIADMGTPMTNVRVVGGGSRSHVWCQMLADNLGTPVWSPLVDEGAAYGSARLAANAAGIDTTGWVKLVERYEPDEEKGRLYTPWFTEYKELYQALRERFKTSARLVERRS</sequence>
<dbReference type="GO" id="GO:0042732">
    <property type="term" value="P:D-xylose metabolic process"/>
    <property type="evidence" value="ECO:0007669"/>
    <property type="project" value="UniProtKB-KW"/>
</dbReference>
<dbReference type="GO" id="GO:0004856">
    <property type="term" value="F:D-xylulokinase activity"/>
    <property type="evidence" value="ECO:0007669"/>
    <property type="project" value="UniProtKB-UniRule"/>
</dbReference>
<evidence type="ECO:0000256" key="1">
    <source>
        <dbReference type="ARBA" id="ARBA00009156"/>
    </source>
</evidence>
<name>A0A398CSP7_9BACT</name>
<dbReference type="HAMAP" id="MF_02220">
    <property type="entry name" value="XylB"/>
    <property type="match status" value="1"/>
</dbReference>
<dbReference type="Pfam" id="PF00370">
    <property type="entry name" value="FGGY_N"/>
    <property type="match status" value="1"/>
</dbReference>
<feature type="domain" description="Carbohydrate kinase FGGY N-terminal" evidence="8">
    <location>
        <begin position="5"/>
        <end position="243"/>
    </location>
</feature>
<evidence type="ECO:0000256" key="4">
    <source>
        <dbReference type="ARBA" id="ARBA00022777"/>
    </source>
</evidence>
<protein>
    <recommendedName>
        <fullName evidence="6 7">Xylulose kinase</fullName>
        <shortName evidence="6 7">Xylulokinase</shortName>
        <ecNumber evidence="6 7">2.7.1.17</ecNumber>
    </recommendedName>
</protein>
<comment type="similarity">
    <text evidence="1 6 7">Belongs to the FGGY kinase family.</text>
</comment>
<keyword evidence="2 6" id="KW-0808">Transferase</keyword>
<feature type="binding site" evidence="6">
    <location>
        <begin position="79"/>
        <end position="80"/>
    </location>
    <ligand>
        <name>substrate</name>
    </ligand>
</feature>
<organism evidence="10 11">
    <name type="scientific">Candidatus Cryosericum terrychapinii</name>
    <dbReference type="NCBI Taxonomy" id="2290919"/>
    <lineage>
        <taxon>Bacteria</taxon>
        <taxon>Pseudomonadati</taxon>
        <taxon>Caldisericota/Cryosericota group</taxon>
        <taxon>Candidatus Cryosericota</taxon>
        <taxon>Candidatus Cryosericia</taxon>
        <taxon>Candidatus Cryosericales</taxon>
        <taxon>Candidatus Cryosericaceae</taxon>
        <taxon>Candidatus Cryosericum</taxon>
    </lineage>
</organism>
<feature type="active site" description="Proton acceptor" evidence="6">
    <location>
        <position position="236"/>
    </location>
</feature>
<dbReference type="PIRSF" id="PIRSF000538">
    <property type="entry name" value="GlpK"/>
    <property type="match status" value="1"/>
</dbReference>
<proteinExistence type="inferred from homology"/>
<dbReference type="InterPro" id="IPR006000">
    <property type="entry name" value="Xylulokinase"/>
</dbReference>
<dbReference type="RefSeq" id="WP_119089660.1">
    <property type="nucleotide sequence ID" value="NZ_QXIS01000035.1"/>
</dbReference>
<keyword evidence="6 7" id="KW-0859">Xylose metabolism</keyword>
<dbReference type="PANTHER" id="PTHR43095:SF5">
    <property type="entry name" value="XYLULOSE KINASE"/>
    <property type="match status" value="1"/>
</dbReference>
<dbReference type="SUPFAM" id="SSF53067">
    <property type="entry name" value="Actin-like ATPase domain"/>
    <property type="match status" value="2"/>
</dbReference>
<dbReference type="Proteomes" id="UP000266328">
    <property type="component" value="Unassembled WGS sequence"/>
</dbReference>
<gene>
    <name evidence="6 7 10" type="primary">xylB</name>
    <name evidence="10" type="ORF">SMC7_07010</name>
</gene>
<keyword evidence="11" id="KW-1185">Reference proteome</keyword>
<evidence type="ECO:0000256" key="5">
    <source>
        <dbReference type="ARBA" id="ARBA00022840"/>
    </source>
</evidence>
<feature type="domain" description="Carbohydrate kinase FGGY C-terminal" evidence="9">
    <location>
        <begin position="253"/>
        <end position="438"/>
    </location>
</feature>
<comment type="catalytic activity">
    <reaction evidence="6 7">
        <text>D-xylulose + ATP = D-xylulose 5-phosphate + ADP + H(+)</text>
        <dbReference type="Rhea" id="RHEA:10964"/>
        <dbReference type="ChEBI" id="CHEBI:15378"/>
        <dbReference type="ChEBI" id="CHEBI:17140"/>
        <dbReference type="ChEBI" id="CHEBI:30616"/>
        <dbReference type="ChEBI" id="CHEBI:57737"/>
        <dbReference type="ChEBI" id="CHEBI:456216"/>
        <dbReference type="EC" id="2.7.1.17"/>
    </reaction>
</comment>
<dbReference type="OrthoDB" id="9805576at2"/>
<evidence type="ECO:0000259" key="8">
    <source>
        <dbReference type="Pfam" id="PF00370"/>
    </source>
</evidence>
<evidence type="ECO:0000313" key="11">
    <source>
        <dbReference type="Proteomes" id="UP000266328"/>
    </source>
</evidence>
<evidence type="ECO:0000256" key="3">
    <source>
        <dbReference type="ARBA" id="ARBA00022741"/>
    </source>
</evidence>
<dbReference type="NCBIfam" id="TIGR01312">
    <property type="entry name" value="XylB"/>
    <property type="match status" value="1"/>
</dbReference>